<dbReference type="Proteomes" id="UP000184731">
    <property type="component" value="Plasmid pnonnen1"/>
</dbReference>
<dbReference type="KEGG" id="saqi:AXG55_14490"/>
<geneLocation type="plasmid" evidence="2">
    <name>pnonnen1</name>
</geneLocation>
<keyword evidence="1" id="KW-0614">Plasmid</keyword>
<reference evidence="1 2" key="1">
    <citation type="submission" date="2016-10" db="EMBL/GenBank/DDBJ databases">
        <title>Silvanigrella aquatica sp. nov., isolated from a freshwater lake located in the Black Forest, Germany, description of Silvanigrellaceae fam. nov., Silvanigrellales ord. nov., reclassification of the order Bdellovibrionales in the class Oligoflexia, reclassification of the families Bacteriovoracaceae and Halobacteriovoraceae in the new order Bacteriovoracales ord. nov., and reclassification of the family Pseudobacteriovoracaceae in the order Oligoflexiales.</title>
        <authorList>
            <person name="Hahn M.W."/>
            <person name="Schmidt J."/>
            <person name="Koll U."/>
            <person name="Rohde M."/>
            <person name="Verbag S."/>
            <person name="Pitt A."/>
            <person name="Nakai R."/>
            <person name="Naganuma T."/>
            <person name="Lang E."/>
        </authorList>
    </citation>
    <scope>NUCLEOTIDE SEQUENCE [LARGE SCALE GENOMIC DNA]</scope>
    <source>
        <strain evidence="1 2">MWH-Nonnen-W8red</strain>
        <plasmid evidence="2">Plasmid pnonnen1</plasmid>
    </source>
</reference>
<dbReference type="RefSeq" id="WP_148698890.1">
    <property type="nucleotide sequence ID" value="NZ_CP017835.1"/>
</dbReference>
<accession>A0A1L4D4V8</accession>
<dbReference type="EMBL" id="CP017835">
    <property type="protein sequence ID" value="APJ05228.1"/>
    <property type="molecule type" value="Genomic_DNA"/>
</dbReference>
<keyword evidence="2" id="KW-1185">Reference proteome</keyword>
<evidence type="ECO:0000313" key="2">
    <source>
        <dbReference type="Proteomes" id="UP000184731"/>
    </source>
</evidence>
<protein>
    <submittedName>
        <fullName evidence="1">Uncharacterized protein</fullName>
    </submittedName>
</protein>
<gene>
    <name evidence="1" type="ORF">AXG55_14490</name>
</gene>
<name>A0A1L4D4V8_9BACT</name>
<organism evidence="1 2">
    <name type="scientific">Silvanigrella aquatica</name>
    <dbReference type="NCBI Taxonomy" id="1915309"/>
    <lineage>
        <taxon>Bacteria</taxon>
        <taxon>Pseudomonadati</taxon>
        <taxon>Bdellovibrionota</taxon>
        <taxon>Oligoflexia</taxon>
        <taxon>Silvanigrellales</taxon>
        <taxon>Silvanigrellaceae</taxon>
        <taxon>Silvanigrella</taxon>
    </lineage>
</organism>
<sequence length="223" mass="25267">MINKQLVIATLSISVFFHFPVQSSGMPVIDIGSITQLLAIYQQITTQLQLVQNLSNDVDAWKKMNWMTYRKHLQELITQIDSSREISRNVNNSLNDFNKYFPGFNYKGDSDRVNLSQEYMGRSSALLSLLSSQIQVANQAISNQEEQNLNSASLSSASQIAKSTLETLSQMNTLMASEMRAANSYRANQIQKENDELTVINRFVGTKYNKQQDSTYKTWVGSK</sequence>
<evidence type="ECO:0000313" key="1">
    <source>
        <dbReference type="EMBL" id="APJ05228.1"/>
    </source>
</evidence>
<dbReference type="OrthoDB" id="9820777at2"/>
<dbReference type="AlphaFoldDB" id="A0A1L4D4V8"/>
<proteinExistence type="predicted"/>